<dbReference type="PANTHER" id="PTHR33393:SF12">
    <property type="entry name" value="CAPSULE BIOSYNTHESIS PROTEIN CAPA"/>
    <property type="match status" value="1"/>
</dbReference>
<dbReference type="Gene3D" id="3.60.21.10">
    <property type="match status" value="1"/>
</dbReference>
<dbReference type="CDD" id="cd07381">
    <property type="entry name" value="MPP_CapA"/>
    <property type="match status" value="1"/>
</dbReference>
<comment type="similarity">
    <text evidence="1">Belongs to the CapA family.</text>
</comment>
<dbReference type="InterPro" id="IPR019079">
    <property type="entry name" value="Capsule_synth_CapA"/>
</dbReference>
<keyword evidence="2" id="KW-0812">Transmembrane</keyword>
<evidence type="ECO:0000313" key="4">
    <source>
        <dbReference type="EMBL" id="KKQ47845.1"/>
    </source>
</evidence>
<organism evidence="4 5">
    <name type="scientific">Candidatus Yanofskybacteria bacterium GW2011_GWC2_37_9</name>
    <dbReference type="NCBI Taxonomy" id="1619028"/>
    <lineage>
        <taxon>Bacteria</taxon>
        <taxon>Candidatus Yanofskyibacteriota</taxon>
    </lineage>
</organism>
<feature type="domain" description="Capsule synthesis protein CapA" evidence="3">
    <location>
        <begin position="60"/>
        <end position="299"/>
    </location>
</feature>
<keyword evidence="2" id="KW-0472">Membrane</keyword>
<dbReference type="InterPro" id="IPR029052">
    <property type="entry name" value="Metallo-depent_PP-like"/>
</dbReference>
<dbReference type="Pfam" id="PF09587">
    <property type="entry name" value="PGA_cap"/>
    <property type="match status" value="1"/>
</dbReference>
<evidence type="ECO:0000313" key="5">
    <source>
        <dbReference type="Proteomes" id="UP000034430"/>
    </source>
</evidence>
<comment type="caution">
    <text evidence="4">The sequence shown here is derived from an EMBL/GenBank/DDBJ whole genome shotgun (WGS) entry which is preliminary data.</text>
</comment>
<reference evidence="4 5" key="1">
    <citation type="journal article" date="2015" name="Nature">
        <title>rRNA introns, odd ribosomes, and small enigmatic genomes across a large radiation of phyla.</title>
        <authorList>
            <person name="Brown C.T."/>
            <person name="Hug L.A."/>
            <person name="Thomas B.C."/>
            <person name="Sharon I."/>
            <person name="Castelle C.J."/>
            <person name="Singh A."/>
            <person name="Wilkins M.J."/>
            <person name="Williams K.H."/>
            <person name="Banfield J.F."/>
        </authorList>
    </citation>
    <scope>NUCLEOTIDE SEQUENCE [LARGE SCALE GENOMIC DNA]</scope>
</reference>
<dbReference type="SMART" id="SM00854">
    <property type="entry name" value="PGA_cap"/>
    <property type="match status" value="1"/>
</dbReference>
<name>A0A0G0IA25_9BACT</name>
<dbReference type="AlphaFoldDB" id="A0A0G0IA25"/>
<keyword evidence="2" id="KW-1133">Transmembrane helix</keyword>
<dbReference type="EMBL" id="LBTU01000003">
    <property type="protein sequence ID" value="KKQ47845.1"/>
    <property type="molecule type" value="Genomic_DNA"/>
</dbReference>
<sequence length="356" mass="39941">MLKKIKLGFWIVSSVIIGIFLALSVLSVFKHIEFNATPQVANVNTTVTEKDKIKEPDFVKLIFVGDIMLDRGVKNSVIKNFGGDYAKLFKNLEILKDFDIVFANLEGPVSDKGKDKHNLYSFRMDPTVLEALKNTGINVVSVANNHVGDWGREAYIDTLSRLKEKEIFYTGGGINSTEAEKPTIIEKYGMKIGFLGFSDVGPNDMKADVNKAGLLLASNPRFDEIIKKASAQVDYLIVSFHFGEEYKTKHNKRQEYLAHKAVNDGAKIVVGHHPHVIENTEVYKNSFIAYSLGNFIFDQSWSEPTMQGMLLNIKLSRDGDLTVRKDTVKLNSAFQPDQIIKGSEEKVKFGVKNKKL</sequence>
<evidence type="ECO:0000256" key="2">
    <source>
        <dbReference type="SAM" id="Phobius"/>
    </source>
</evidence>
<evidence type="ECO:0000256" key="1">
    <source>
        <dbReference type="ARBA" id="ARBA00005662"/>
    </source>
</evidence>
<gene>
    <name evidence="4" type="ORF">US65_C0003G0014</name>
</gene>
<dbReference type="SUPFAM" id="SSF56300">
    <property type="entry name" value="Metallo-dependent phosphatases"/>
    <property type="match status" value="1"/>
</dbReference>
<dbReference type="PANTHER" id="PTHR33393">
    <property type="entry name" value="POLYGLUTAMINE SYNTHESIS ACCESSORY PROTEIN RV0574C-RELATED"/>
    <property type="match status" value="1"/>
</dbReference>
<evidence type="ECO:0000259" key="3">
    <source>
        <dbReference type="SMART" id="SM00854"/>
    </source>
</evidence>
<proteinExistence type="inferred from homology"/>
<protein>
    <submittedName>
        <fullName evidence="4">Capsule biosynthesis protein CapA</fullName>
    </submittedName>
</protein>
<accession>A0A0G0IA25</accession>
<dbReference type="Proteomes" id="UP000034430">
    <property type="component" value="Unassembled WGS sequence"/>
</dbReference>
<dbReference type="InterPro" id="IPR052169">
    <property type="entry name" value="CW_Biosynth-Accessory"/>
</dbReference>
<feature type="transmembrane region" description="Helical" evidence="2">
    <location>
        <begin position="7"/>
        <end position="29"/>
    </location>
</feature>